<evidence type="ECO:0000313" key="3">
    <source>
        <dbReference type="Proteomes" id="UP000078561"/>
    </source>
</evidence>
<feature type="compositionally biased region" description="Pro residues" evidence="1">
    <location>
        <begin position="31"/>
        <end position="42"/>
    </location>
</feature>
<organism evidence="2">
    <name type="scientific">Absidia glauca</name>
    <name type="common">Pin mould</name>
    <dbReference type="NCBI Taxonomy" id="4829"/>
    <lineage>
        <taxon>Eukaryota</taxon>
        <taxon>Fungi</taxon>
        <taxon>Fungi incertae sedis</taxon>
        <taxon>Mucoromycota</taxon>
        <taxon>Mucoromycotina</taxon>
        <taxon>Mucoromycetes</taxon>
        <taxon>Mucorales</taxon>
        <taxon>Cunninghamellaceae</taxon>
        <taxon>Absidia</taxon>
    </lineage>
</organism>
<feature type="region of interest" description="Disordered" evidence="1">
    <location>
        <begin position="1"/>
        <end position="48"/>
    </location>
</feature>
<evidence type="ECO:0000256" key="1">
    <source>
        <dbReference type="SAM" id="MobiDB-lite"/>
    </source>
</evidence>
<feature type="non-terminal residue" evidence="2">
    <location>
        <position position="48"/>
    </location>
</feature>
<name>A0A163J2X8_ABSGL</name>
<keyword evidence="3" id="KW-1185">Reference proteome</keyword>
<gene>
    <name evidence="2" type="primary">ABSGL_02274.1 scaffold 2962</name>
</gene>
<proteinExistence type="predicted"/>
<protein>
    <submittedName>
        <fullName evidence="2">Uncharacterized protein</fullName>
    </submittedName>
</protein>
<dbReference type="AlphaFoldDB" id="A0A163J2X8"/>
<sequence>MAMMHPPAFTNNTNDPAHIPDYGIPSYEFPGPSPTNPPPPPWNQSYPF</sequence>
<reference evidence="2" key="1">
    <citation type="submission" date="2016-04" db="EMBL/GenBank/DDBJ databases">
        <authorList>
            <person name="Evans L.H."/>
            <person name="Alamgir A."/>
            <person name="Owens N."/>
            <person name="Weber N.D."/>
            <person name="Virtaneva K."/>
            <person name="Barbian K."/>
            <person name="Babar A."/>
            <person name="Rosenke K."/>
        </authorList>
    </citation>
    <scope>NUCLEOTIDE SEQUENCE [LARGE SCALE GENOMIC DNA]</scope>
    <source>
        <strain evidence="2">CBS 101.48</strain>
    </source>
</reference>
<dbReference type="Proteomes" id="UP000078561">
    <property type="component" value="Unassembled WGS sequence"/>
</dbReference>
<evidence type="ECO:0000313" key="2">
    <source>
        <dbReference type="EMBL" id="SAL96842.1"/>
    </source>
</evidence>
<accession>A0A163J2X8</accession>
<dbReference type="InParanoid" id="A0A163J2X8"/>
<dbReference type="EMBL" id="LT551343">
    <property type="protein sequence ID" value="SAL96842.1"/>
    <property type="molecule type" value="Genomic_DNA"/>
</dbReference>